<dbReference type="STRING" id="1155689.SAMN05444278_10110"/>
<dbReference type="PANTHER" id="PTHR30213:SF0">
    <property type="entry name" value="UPF0761 MEMBRANE PROTEIN YIHY"/>
    <property type="match status" value="1"/>
</dbReference>
<evidence type="ECO:0000256" key="4">
    <source>
        <dbReference type="ARBA" id="ARBA00022989"/>
    </source>
</evidence>
<feature type="transmembrane region" description="Helical" evidence="6">
    <location>
        <begin position="159"/>
        <end position="185"/>
    </location>
</feature>
<evidence type="ECO:0000256" key="3">
    <source>
        <dbReference type="ARBA" id="ARBA00022692"/>
    </source>
</evidence>
<dbReference type="EMBL" id="FQTW01000001">
    <property type="protein sequence ID" value="SHE28523.1"/>
    <property type="molecule type" value="Genomic_DNA"/>
</dbReference>
<evidence type="ECO:0000313" key="7">
    <source>
        <dbReference type="EMBL" id="SHE28523.1"/>
    </source>
</evidence>
<dbReference type="AlphaFoldDB" id="A0A1M4S8I1"/>
<evidence type="ECO:0000256" key="2">
    <source>
        <dbReference type="ARBA" id="ARBA00022475"/>
    </source>
</evidence>
<evidence type="ECO:0000256" key="5">
    <source>
        <dbReference type="ARBA" id="ARBA00023136"/>
    </source>
</evidence>
<keyword evidence="5 6" id="KW-0472">Membrane</keyword>
<dbReference type="Proteomes" id="UP000184462">
    <property type="component" value="Unassembled WGS sequence"/>
</dbReference>
<dbReference type="OrthoDB" id="977385at2"/>
<feature type="transmembrane region" description="Helical" evidence="6">
    <location>
        <begin position="123"/>
        <end position="147"/>
    </location>
</feature>
<keyword evidence="2" id="KW-1003">Cell membrane</keyword>
<dbReference type="PANTHER" id="PTHR30213">
    <property type="entry name" value="INNER MEMBRANE PROTEIN YHJD"/>
    <property type="match status" value="1"/>
</dbReference>
<proteinExistence type="predicted"/>
<dbReference type="RefSeq" id="WP_073190260.1">
    <property type="nucleotide sequence ID" value="NZ_FQTW01000001.1"/>
</dbReference>
<keyword evidence="3 6" id="KW-0812">Transmembrane</keyword>
<keyword evidence="8" id="KW-1185">Reference proteome</keyword>
<evidence type="ECO:0000256" key="1">
    <source>
        <dbReference type="ARBA" id="ARBA00004651"/>
    </source>
</evidence>
<evidence type="ECO:0000313" key="8">
    <source>
        <dbReference type="Proteomes" id="UP000184462"/>
    </source>
</evidence>
<comment type="subcellular location">
    <subcellularLocation>
        <location evidence="1">Cell membrane</location>
        <topology evidence="1">Multi-pass membrane protein</topology>
    </subcellularLocation>
</comment>
<accession>A0A1M4S8I1</accession>
<dbReference type="GO" id="GO:0005886">
    <property type="term" value="C:plasma membrane"/>
    <property type="evidence" value="ECO:0007669"/>
    <property type="project" value="UniProtKB-SubCell"/>
</dbReference>
<feature type="transmembrane region" description="Helical" evidence="6">
    <location>
        <begin position="205"/>
        <end position="223"/>
    </location>
</feature>
<feature type="transmembrane region" description="Helical" evidence="6">
    <location>
        <begin position="235"/>
        <end position="258"/>
    </location>
</feature>
<dbReference type="InterPro" id="IPR017039">
    <property type="entry name" value="Virul_fac_BrkB"/>
</dbReference>
<reference evidence="7 8" key="1">
    <citation type="submission" date="2016-11" db="EMBL/GenBank/DDBJ databases">
        <authorList>
            <person name="Jaros S."/>
            <person name="Januszkiewicz K."/>
            <person name="Wedrychowicz H."/>
        </authorList>
    </citation>
    <scope>NUCLEOTIDE SEQUENCE [LARGE SCALE GENOMIC DNA]</scope>
    <source>
        <strain evidence="7 8">DSM 25661</strain>
    </source>
</reference>
<name>A0A1M4S8I1_9FLAO</name>
<dbReference type="Pfam" id="PF03631">
    <property type="entry name" value="Virul_fac_BrkB"/>
    <property type="match status" value="1"/>
</dbReference>
<sequence>MSKQPKGLKPTNIITKIALGLHRIKLPKLDGLSLYDVLKLYLAGIVKGTFSTRASSIAFSFFMAIFPFLLFLLNLIPFIWFIEDFQTELLSFIENILPPQTSGLFQDIFHDIASNPRAGLLSFVFMLSIFLMSNGVNAIFTSFEFSYHTKINRTIIRQYIVAVGVAIIIALLLLFTVIATIYLTYIINEFRSLGVFGDSILYAQIGRYLVFVSMLFIGISILYHFGTKEGRRSRFFSIGSVFTTLLIILTTFLFSIYVENFGSYNKLYGSIGALLILMLYIWLNANILLLGFELNGTLYRLRNNSK</sequence>
<dbReference type="NCBIfam" id="TIGR00765">
    <property type="entry name" value="yihY_not_rbn"/>
    <property type="match status" value="1"/>
</dbReference>
<organism evidence="7 8">
    <name type="scientific">Psychroflexus salarius</name>
    <dbReference type="NCBI Taxonomy" id="1155689"/>
    <lineage>
        <taxon>Bacteria</taxon>
        <taxon>Pseudomonadati</taxon>
        <taxon>Bacteroidota</taxon>
        <taxon>Flavobacteriia</taxon>
        <taxon>Flavobacteriales</taxon>
        <taxon>Flavobacteriaceae</taxon>
        <taxon>Psychroflexus</taxon>
    </lineage>
</organism>
<dbReference type="PIRSF" id="PIRSF035875">
    <property type="entry name" value="RNase_BN"/>
    <property type="match status" value="1"/>
</dbReference>
<evidence type="ECO:0000256" key="6">
    <source>
        <dbReference type="SAM" id="Phobius"/>
    </source>
</evidence>
<gene>
    <name evidence="7" type="ORF">SAMN05444278_10110</name>
</gene>
<keyword evidence="4 6" id="KW-1133">Transmembrane helix</keyword>
<feature type="transmembrane region" description="Helical" evidence="6">
    <location>
        <begin position="270"/>
        <end position="292"/>
    </location>
</feature>
<protein>
    <submittedName>
        <fullName evidence="7">Membrane protein</fullName>
    </submittedName>
</protein>
<feature type="transmembrane region" description="Helical" evidence="6">
    <location>
        <begin position="57"/>
        <end position="82"/>
    </location>
</feature>